<keyword evidence="4" id="KW-1185">Reference proteome</keyword>
<dbReference type="Proteomes" id="UP000003597">
    <property type="component" value="Unassembled WGS sequence"/>
</dbReference>
<dbReference type="Gene3D" id="1.10.260.40">
    <property type="entry name" value="lambda repressor-like DNA-binding domains"/>
    <property type="match status" value="1"/>
</dbReference>
<name>A0AB72ZBE3_LISIO</name>
<evidence type="ECO:0000256" key="1">
    <source>
        <dbReference type="ARBA" id="ARBA00023125"/>
    </source>
</evidence>
<dbReference type="PANTHER" id="PTHR46558:SF11">
    <property type="entry name" value="HTH-TYPE TRANSCRIPTIONAL REGULATOR XRE"/>
    <property type="match status" value="1"/>
</dbReference>
<feature type="domain" description="HTH cro/C1-type" evidence="2">
    <location>
        <begin position="16"/>
        <end position="70"/>
    </location>
</feature>
<dbReference type="SUPFAM" id="SSF47413">
    <property type="entry name" value="lambda repressor-like DNA-binding domains"/>
    <property type="match status" value="1"/>
</dbReference>
<protein>
    <submittedName>
        <fullName evidence="3">DNA-binding helix-turn-helix protein</fullName>
    </submittedName>
</protein>
<dbReference type="Pfam" id="PF01381">
    <property type="entry name" value="HTH_3"/>
    <property type="match status" value="1"/>
</dbReference>
<dbReference type="PANTHER" id="PTHR46558">
    <property type="entry name" value="TRACRIPTIONAL REGULATORY PROTEIN-RELATED-RELATED"/>
    <property type="match status" value="1"/>
</dbReference>
<keyword evidence="1 3" id="KW-0238">DNA-binding</keyword>
<comment type="caution">
    <text evidence="3">The sequence shown here is derived from an EMBL/GenBank/DDBJ whole genome shotgun (WGS) entry which is preliminary data.</text>
</comment>
<dbReference type="GO" id="GO:0003677">
    <property type="term" value="F:DNA binding"/>
    <property type="evidence" value="ECO:0007669"/>
    <property type="project" value="UniProtKB-KW"/>
</dbReference>
<dbReference type="AlphaFoldDB" id="A0AB72ZBE3"/>
<proteinExistence type="predicted"/>
<dbReference type="InterPro" id="IPR001387">
    <property type="entry name" value="Cro/C1-type_HTH"/>
</dbReference>
<dbReference type="CDD" id="cd00093">
    <property type="entry name" value="HTH_XRE"/>
    <property type="match status" value="1"/>
</dbReference>
<organism evidence="3 4">
    <name type="scientific">Listeria innocua ATCC 33091</name>
    <dbReference type="NCBI Taxonomy" id="1002366"/>
    <lineage>
        <taxon>Bacteria</taxon>
        <taxon>Bacillati</taxon>
        <taxon>Bacillota</taxon>
        <taxon>Bacilli</taxon>
        <taxon>Bacillales</taxon>
        <taxon>Listeriaceae</taxon>
        <taxon>Listeria</taxon>
    </lineage>
</organism>
<dbReference type="InterPro" id="IPR010982">
    <property type="entry name" value="Lambda_DNA-bd_dom_sf"/>
</dbReference>
<evidence type="ECO:0000259" key="2">
    <source>
        <dbReference type="PROSITE" id="PS50943"/>
    </source>
</evidence>
<sequence>MILKKEGDIMTIGKKISELRNKRGISQIQLAKDLNVSTSTIGMWETDKRAIKDELIVQLADYFNVTTDYLLGREKFDNSDLLAAHIDNDLTEEERIEIEKYLKFIRSQKE</sequence>
<dbReference type="EMBL" id="AGCN01000014">
    <property type="protein sequence ID" value="EHN62253.1"/>
    <property type="molecule type" value="Genomic_DNA"/>
</dbReference>
<gene>
    <name evidence="3" type="ORF">HMPREF0557_00808</name>
</gene>
<accession>A0AB72ZBE3</accession>
<dbReference type="SMART" id="SM00530">
    <property type="entry name" value="HTH_XRE"/>
    <property type="match status" value="1"/>
</dbReference>
<evidence type="ECO:0000313" key="3">
    <source>
        <dbReference type="EMBL" id="EHN62253.1"/>
    </source>
</evidence>
<reference evidence="3 4" key="1">
    <citation type="submission" date="2011-08" db="EMBL/GenBank/DDBJ databases">
        <authorList>
            <person name="Weinstock G."/>
            <person name="Sodergren E."/>
            <person name="Clifton S."/>
            <person name="Fulton L."/>
            <person name="Fulton B."/>
            <person name="Courtney L."/>
            <person name="Fronick C."/>
            <person name="Harrison M."/>
            <person name="Strong C."/>
            <person name="Farmer C."/>
            <person name="Delahaunty K."/>
            <person name="Markovic C."/>
            <person name="Hall O."/>
            <person name="Minx P."/>
            <person name="Tomlinson C."/>
            <person name="Mitreva M."/>
            <person name="Hou S."/>
            <person name="Chen J."/>
            <person name="Wollam A."/>
            <person name="Pepin K.H."/>
            <person name="Johnson M."/>
            <person name="Bhonagiri V."/>
            <person name="Zhang X."/>
            <person name="Suruliraj S."/>
            <person name="Warren W."/>
            <person name="Chinwalla A."/>
            <person name="Mardis E.R."/>
            <person name="Wilson R.K."/>
        </authorList>
    </citation>
    <scope>NUCLEOTIDE SEQUENCE [LARGE SCALE GENOMIC DNA]</scope>
    <source>
        <strain evidence="3 4">ATCC 33091</strain>
    </source>
</reference>
<evidence type="ECO:0000313" key="4">
    <source>
        <dbReference type="Proteomes" id="UP000003597"/>
    </source>
</evidence>
<dbReference type="PROSITE" id="PS50943">
    <property type="entry name" value="HTH_CROC1"/>
    <property type="match status" value="1"/>
</dbReference>